<dbReference type="EMBL" id="AZBU02000004">
    <property type="protein sequence ID" value="TKR81251.1"/>
    <property type="molecule type" value="Genomic_DNA"/>
</dbReference>
<reference evidence="1" key="2">
    <citation type="journal article" date="2015" name="Genome Biol.">
        <title>Comparative genomics of Steinernema reveals deeply conserved gene regulatory networks.</title>
        <authorList>
            <person name="Dillman A.R."/>
            <person name="Macchietto M."/>
            <person name="Porter C.F."/>
            <person name="Rogers A."/>
            <person name="Williams B."/>
            <person name="Antoshechkin I."/>
            <person name="Lee M.M."/>
            <person name="Goodwin Z."/>
            <person name="Lu X."/>
            <person name="Lewis E.E."/>
            <person name="Goodrich-Blair H."/>
            <person name="Stock S.P."/>
            <person name="Adams B.J."/>
            <person name="Sternberg P.W."/>
            <person name="Mortazavi A."/>
        </authorList>
    </citation>
    <scope>NUCLEOTIDE SEQUENCE [LARGE SCALE GENOMIC DNA]</scope>
    <source>
        <strain evidence="1">ALL</strain>
    </source>
</reference>
<reference evidence="1" key="3">
    <citation type="journal article" date="2019" name="G3 (Bethesda)">
        <title>Hybrid Assembly of the Genome of the Entomopathogenic Nematode Steinernema carpocapsae Identifies the X-Chromosome.</title>
        <authorList>
            <person name="Serra L."/>
            <person name="Macchietto M."/>
            <person name="Macias-Munoz A."/>
            <person name="McGill C.J."/>
            <person name="Rodriguez I.M."/>
            <person name="Rodriguez B."/>
            <person name="Murad R."/>
            <person name="Mortazavi A."/>
        </authorList>
    </citation>
    <scope>NUCLEOTIDE SEQUENCE</scope>
    <source>
        <strain evidence="1">ALL</strain>
    </source>
</reference>
<comment type="caution">
    <text evidence="1">The sequence shown here is derived from an EMBL/GenBank/DDBJ whole genome shotgun (WGS) entry which is preliminary data.</text>
</comment>
<organism evidence="1">
    <name type="scientific">Steinernema carpocapsae</name>
    <name type="common">Entomopathogenic nematode</name>
    <dbReference type="NCBI Taxonomy" id="34508"/>
    <lineage>
        <taxon>Eukaryota</taxon>
        <taxon>Metazoa</taxon>
        <taxon>Ecdysozoa</taxon>
        <taxon>Nematoda</taxon>
        <taxon>Chromadorea</taxon>
        <taxon>Rhabditida</taxon>
        <taxon>Tylenchina</taxon>
        <taxon>Panagrolaimomorpha</taxon>
        <taxon>Strongyloidoidea</taxon>
        <taxon>Steinernematidae</taxon>
        <taxon>Steinernema</taxon>
    </lineage>
</organism>
<evidence type="ECO:0000313" key="1">
    <source>
        <dbReference type="EMBL" id="TKR81251.1"/>
    </source>
</evidence>
<name>A0A4U5NFF1_STECR</name>
<reference evidence="1" key="1">
    <citation type="submission" date="2013-11" db="EMBL/GenBank/DDBJ databases">
        <authorList>
            <person name="Sternberg P."/>
            <person name="Dillman A."/>
            <person name="Macchietto M."/>
        </authorList>
    </citation>
    <scope>NUCLEOTIDE SEQUENCE</scope>
    <source>
        <strain evidence="1">ALL</strain>
    </source>
</reference>
<gene>
    <name evidence="1" type="ORF">L596_015153</name>
</gene>
<proteinExistence type="predicted"/>
<protein>
    <submittedName>
        <fullName evidence="1">Uncharacterized protein</fullName>
    </submittedName>
</protein>
<dbReference type="AlphaFoldDB" id="A0A4U5NFF1"/>
<sequence length="95" mass="10948">MSNFASFRASKAFKRISNDLFNSKAQQQLRFVHKQTLIVYLKILSLLETPYIRGRVSAESDYTCENRFCFLGLLSQLTSKGGYFTKPITPSRERS</sequence>
<accession>A0A4U5NFF1</accession>